<dbReference type="PANTHER" id="PTHR43130">
    <property type="entry name" value="ARAC-FAMILY TRANSCRIPTIONAL REGULATOR"/>
    <property type="match status" value="1"/>
</dbReference>
<feature type="domain" description="HTH araC/xylS-type" evidence="3">
    <location>
        <begin position="209"/>
        <end position="307"/>
    </location>
</feature>
<keyword evidence="5" id="KW-1185">Reference proteome</keyword>
<dbReference type="SUPFAM" id="SSF46689">
    <property type="entry name" value="Homeodomain-like"/>
    <property type="match status" value="2"/>
</dbReference>
<evidence type="ECO:0000313" key="4">
    <source>
        <dbReference type="EMBL" id="ASG22569.1"/>
    </source>
</evidence>
<dbReference type="PANTHER" id="PTHR43130:SF3">
    <property type="entry name" value="HTH-TYPE TRANSCRIPTIONAL REGULATOR RV1931C"/>
    <property type="match status" value="1"/>
</dbReference>
<dbReference type="InterPro" id="IPR009057">
    <property type="entry name" value="Homeodomain-like_sf"/>
</dbReference>
<dbReference type="SUPFAM" id="SSF52317">
    <property type="entry name" value="Class I glutamine amidotransferase-like"/>
    <property type="match status" value="1"/>
</dbReference>
<name>A0A248JVE2_9PROT</name>
<evidence type="ECO:0000313" key="5">
    <source>
        <dbReference type="Proteomes" id="UP000197153"/>
    </source>
</evidence>
<evidence type="ECO:0000256" key="2">
    <source>
        <dbReference type="ARBA" id="ARBA00023163"/>
    </source>
</evidence>
<dbReference type="InterPro" id="IPR002818">
    <property type="entry name" value="DJ-1/PfpI"/>
</dbReference>
<proteinExistence type="predicted"/>
<dbReference type="AlphaFoldDB" id="A0A248JVE2"/>
<dbReference type="CDD" id="cd03137">
    <property type="entry name" value="GATase1_AraC_1"/>
    <property type="match status" value="1"/>
</dbReference>
<dbReference type="GO" id="GO:0043565">
    <property type="term" value="F:sequence-specific DNA binding"/>
    <property type="evidence" value="ECO:0007669"/>
    <property type="project" value="InterPro"/>
</dbReference>
<dbReference type="Gene3D" id="1.10.10.60">
    <property type="entry name" value="Homeodomain-like"/>
    <property type="match status" value="1"/>
</dbReference>
<dbReference type="InterPro" id="IPR018060">
    <property type="entry name" value="HTH_AraC"/>
</dbReference>
<protein>
    <submittedName>
        <fullName evidence="4">AraC family transcriptional regulator</fullName>
    </submittedName>
</protein>
<accession>A0A248JVE2</accession>
<gene>
    <name evidence="4" type="ORF">Y958_16715</name>
</gene>
<dbReference type="GO" id="GO:0003700">
    <property type="term" value="F:DNA-binding transcription factor activity"/>
    <property type="evidence" value="ECO:0007669"/>
    <property type="project" value="InterPro"/>
</dbReference>
<dbReference type="Pfam" id="PF01965">
    <property type="entry name" value="DJ-1_PfpI"/>
    <property type="match status" value="1"/>
</dbReference>
<dbReference type="PROSITE" id="PS01124">
    <property type="entry name" value="HTH_ARAC_FAMILY_2"/>
    <property type="match status" value="1"/>
</dbReference>
<keyword evidence="1" id="KW-0805">Transcription regulation</keyword>
<reference evidence="4 5" key="1">
    <citation type="submission" date="2017-06" db="EMBL/GenBank/DDBJ databases">
        <title>Complete genome sequence of Nitrospirillum amazonense strain CBAmC, an endophytic nitrogen-fixing and plant growth-promoting bacterium, isolated from sugarcane.</title>
        <authorList>
            <person name="Schwab S."/>
            <person name="dos Santos Teixeira K.R."/>
            <person name="Simoes Araujo J.L."/>
            <person name="Soares Vidal M."/>
            <person name="Borges de Freitas H.R."/>
            <person name="Rivello Crivelaro A.L."/>
            <person name="Bueno de Camargo Nunes A."/>
            <person name="dos Santos C.M."/>
            <person name="Palmeira da Silva Rosa D."/>
            <person name="da Silva Padilha D."/>
            <person name="da Silva E."/>
            <person name="Araujo Terra L."/>
            <person name="Soares Mendes V."/>
            <person name="Farinelli L."/>
            <person name="Magalhaes Cruz L."/>
            <person name="Baldani J.I."/>
        </authorList>
    </citation>
    <scope>NUCLEOTIDE SEQUENCE [LARGE SCALE GENOMIC DNA]</scope>
    <source>
        <strain evidence="4 5">CBAmC</strain>
    </source>
</reference>
<keyword evidence="2" id="KW-0804">Transcription</keyword>
<sequence length="312" mass="34227">MRRVGLVVFPGFQILDLVVVTVFEVANVIAGRAIYDVHLVSETGGLVVSSAGVAVDSRAPDELAYDTLMVAGQMEITPTSPGLVDLVRDAARVSRRTASVCTGAFILAEAGLLEGRRATTHWVYARTLQRDFPAVRMDEDCIFIQDGPIWTSAGMTAAIDLSLALVEADLGVDISRAVARKMVVYHRRPGGQSQFSALLELEPRSDRIQKALRYARENLTADLSVEKLAEVANLSPRQFSRAFHAETGQSPAKAVENLRLEAARVLMEEGRHPIEIIVRETGFGDRERMRRAFLRAFGQPPQAFQRAARLSA</sequence>
<dbReference type="RefSeq" id="WP_088873146.1">
    <property type="nucleotide sequence ID" value="NZ_CP022111.1"/>
</dbReference>
<dbReference type="InterPro" id="IPR052158">
    <property type="entry name" value="INH-QAR"/>
</dbReference>
<dbReference type="SMART" id="SM00342">
    <property type="entry name" value="HTH_ARAC"/>
    <property type="match status" value="1"/>
</dbReference>
<dbReference type="Pfam" id="PF12833">
    <property type="entry name" value="HTH_18"/>
    <property type="match status" value="1"/>
</dbReference>
<dbReference type="EMBL" id="CP022111">
    <property type="protein sequence ID" value="ASG22569.1"/>
    <property type="molecule type" value="Genomic_DNA"/>
</dbReference>
<dbReference type="Gene3D" id="3.40.50.880">
    <property type="match status" value="1"/>
</dbReference>
<dbReference type="Proteomes" id="UP000197153">
    <property type="component" value="Chromosome 2"/>
</dbReference>
<evidence type="ECO:0000256" key="1">
    <source>
        <dbReference type="ARBA" id="ARBA00023015"/>
    </source>
</evidence>
<dbReference type="InterPro" id="IPR029062">
    <property type="entry name" value="Class_I_gatase-like"/>
</dbReference>
<organism evidence="4 5">
    <name type="scientific">Nitrospirillum viridazoti CBAmc</name>
    <dbReference type="NCBI Taxonomy" id="1441467"/>
    <lineage>
        <taxon>Bacteria</taxon>
        <taxon>Pseudomonadati</taxon>
        <taxon>Pseudomonadota</taxon>
        <taxon>Alphaproteobacteria</taxon>
        <taxon>Rhodospirillales</taxon>
        <taxon>Azospirillaceae</taxon>
        <taxon>Nitrospirillum</taxon>
        <taxon>Nitrospirillum viridazoti</taxon>
    </lineage>
</organism>
<evidence type="ECO:0000259" key="3">
    <source>
        <dbReference type="PROSITE" id="PS01124"/>
    </source>
</evidence>
<dbReference type="KEGG" id="nao:Y958_16715"/>